<proteinExistence type="predicted"/>
<keyword evidence="3" id="KW-1185">Reference proteome</keyword>
<comment type="caution">
    <text evidence="2">The sequence shown here is derived from an EMBL/GenBank/DDBJ whole genome shotgun (WGS) entry which is preliminary data.</text>
</comment>
<dbReference type="EMBL" id="JAUQSZ010000001">
    <property type="protein sequence ID" value="MDO7841058.1"/>
    <property type="molecule type" value="Genomic_DNA"/>
</dbReference>
<name>A0ABT8ZU14_9SPHN</name>
<evidence type="ECO:0000313" key="3">
    <source>
        <dbReference type="Proteomes" id="UP001176468"/>
    </source>
</evidence>
<organism evidence="2 3">
    <name type="scientific">Sphingomonas immobilis</name>
    <dbReference type="NCBI Taxonomy" id="3063997"/>
    <lineage>
        <taxon>Bacteria</taxon>
        <taxon>Pseudomonadati</taxon>
        <taxon>Pseudomonadota</taxon>
        <taxon>Alphaproteobacteria</taxon>
        <taxon>Sphingomonadales</taxon>
        <taxon>Sphingomonadaceae</taxon>
        <taxon>Sphingomonas</taxon>
    </lineage>
</organism>
<sequence>MILRFAAGASTETRKSAQQKVSGYGSLDFGSGSAQVTRSWRQQVSARCAAKIPSSKASPFACHVMEISAPRHNAATR</sequence>
<gene>
    <name evidence="2" type="ORF">Q5H94_01855</name>
</gene>
<dbReference type="Proteomes" id="UP001176468">
    <property type="component" value="Unassembled WGS sequence"/>
</dbReference>
<dbReference type="RefSeq" id="WP_304559455.1">
    <property type="nucleotide sequence ID" value="NZ_JAUQSZ010000001.1"/>
</dbReference>
<feature type="region of interest" description="Disordered" evidence="1">
    <location>
        <begin position="1"/>
        <end position="20"/>
    </location>
</feature>
<reference evidence="2" key="1">
    <citation type="submission" date="2023-07" db="EMBL/GenBank/DDBJ databases">
        <authorList>
            <person name="Kim M.K."/>
        </authorList>
    </citation>
    <scope>NUCLEOTIDE SEQUENCE</scope>
    <source>
        <strain evidence="2">CA1-15</strain>
    </source>
</reference>
<evidence type="ECO:0000313" key="2">
    <source>
        <dbReference type="EMBL" id="MDO7841058.1"/>
    </source>
</evidence>
<accession>A0ABT8ZU14</accession>
<protein>
    <submittedName>
        <fullName evidence="2">Uncharacterized protein</fullName>
    </submittedName>
</protein>
<evidence type="ECO:0000256" key="1">
    <source>
        <dbReference type="SAM" id="MobiDB-lite"/>
    </source>
</evidence>